<evidence type="ECO:0000313" key="8">
    <source>
        <dbReference type="EMBL" id="KAL0293066.1"/>
    </source>
</evidence>
<dbReference type="EMBL" id="JACGWJ010000355">
    <property type="protein sequence ID" value="KAL0293066.1"/>
    <property type="molecule type" value="Genomic_DNA"/>
</dbReference>
<keyword evidence="2" id="KW-0548">Nucleotidyltransferase</keyword>
<dbReference type="GO" id="GO:0003964">
    <property type="term" value="F:RNA-directed DNA polymerase activity"/>
    <property type="evidence" value="ECO:0007669"/>
    <property type="project" value="UniProtKB-KW"/>
</dbReference>
<evidence type="ECO:0000256" key="5">
    <source>
        <dbReference type="ARBA" id="ARBA00022801"/>
    </source>
</evidence>
<accession>A0AAW2JH17</accession>
<dbReference type="InterPro" id="IPR041373">
    <property type="entry name" value="RT_RNaseH"/>
</dbReference>
<dbReference type="SUPFAM" id="SSF53098">
    <property type="entry name" value="Ribonuclease H-like"/>
    <property type="match status" value="1"/>
</dbReference>
<dbReference type="InterPro" id="IPR002156">
    <property type="entry name" value="RNaseH_domain"/>
</dbReference>
<dbReference type="Pfam" id="PF17917">
    <property type="entry name" value="RT_RNaseH"/>
    <property type="match status" value="1"/>
</dbReference>
<feature type="domain" description="RNase H type-1" evidence="7">
    <location>
        <begin position="151"/>
        <end position="225"/>
    </location>
</feature>
<keyword evidence="6" id="KW-0695">RNA-directed DNA polymerase</keyword>
<dbReference type="InterPro" id="IPR036397">
    <property type="entry name" value="RNaseH_sf"/>
</dbReference>
<dbReference type="Pfam" id="PF13456">
    <property type="entry name" value="RVT_3"/>
    <property type="match status" value="1"/>
</dbReference>
<dbReference type="InterPro" id="IPR012337">
    <property type="entry name" value="RNaseH-like_sf"/>
</dbReference>
<dbReference type="PROSITE" id="PS50879">
    <property type="entry name" value="RNASE_H_1"/>
    <property type="match status" value="1"/>
</dbReference>
<dbReference type="GO" id="GO:0004523">
    <property type="term" value="F:RNA-DNA hybrid ribonuclease activity"/>
    <property type="evidence" value="ECO:0007669"/>
    <property type="project" value="InterPro"/>
</dbReference>
<proteinExistence type="predicted"/>
<keyword evidence="4" id="KW-0255">Endonuclease</keyword>
<dbReference type="SUPFAM" id="SSF56672">
    <property type="entry name" value="DNA/RNA polymerases"/>
    <property type="match status" value="1"/>
</dbReference>
<dbReference type="AlphaFoldDB" id="A0AAW2JH17"/>
<comment type="caution">
    <text evidence="8">The sequence shown here is derived from an EMBL/GenBank/DDBJ whole genome shotgun (WGS) entry which is preliminary data.</text>
</comment>
<gene>
    <name evidence="8" type="ORF">Sradi_6958200</name>
</gene>
<reference evidence="8" key="1">
    <citation type="submission" date="2020-06" db="EMBL/GenBank/DDBJ databases">
        <authorList>
            <person name="Li T."/>
            <person name="Hu X."/>
            <person name="Zhang T."/>
            <person name="Song X."/>
            <person name="Zhang H."/>
            <person name="Dai N."/>
            <person name="Sheng W."/>
            <person name="Hou X."/>
            <person name="Wei L."/>
        </authorList>
    </citation>
    <scope>NUCLEOTIDE SEQUENCE</scope>
    <source>
        <strain evidence="8">G02</strain>
        <tissue evidence="8">Leaf</tissue>
    </source>
</reference>
<dbReference type="PANTHER" id="PTHR48475:SF2">
    <property type="entry name" value="RIBONUCLEASE H"/>
    <property type="match status" value="1"/>
</dbReference>
<keyword evidence="5" id="KW-0378">Hydrolase</keyword>
<dbReference type="InterPro" id="IPR043502">
    <property type="entry name" value="DNA/RNA_pol_sf"/>
</dbReference>
<reference evidence="8" key="2">
    <citation type="journal article" date="2024" name="Plant">
        <title>Genomic evolution and insights into agronomic trait innovations of Sesamum species.</title>
        <authorList>
            <person name="Miao H."/>
            <person name="Wang L."/>
            <person name="Qu L."/>
            <person name="Liu H."/>
            <person name="Sun Y."/>
            <person name="Le M."/>
            <person name="Wang Q."/>
            <person name="Wei S."/>
            <person name="Zheng Y."/>
            <person name="Lin W."/>
            <person name="Duan Y."/>
            <person name="Cao H."/>
            <person name="Xiong S."/>
            <person name="Wang X."/>
            <person name="Wei L."/>
            <person name="Li C."/>
            <person name="Ma Q."/>
            <person name="Ju M."/>
            <person name="Zhao R."/>
            <person name="Li G."/>
            <person name="Mu C."/>
            <person name="Tian Q."/>
            <person name="Mei H."/>
            <person name="Zhang T."/>
            <person name="Gao T."/>
            <person name="Zhang H."/>
        </authorList>
    </citation>
    <scope>NUCLEOTIDE SEQUENCE</scope>
    <source>
        <strain evidence="8">G02</strain>
    </source>
</reference>
<keyword evidence="3" id="KW-0540">Nuclease</keyword>
<dbReference type="GO" id="GO:0003676">
    <property type="term" value="F:nucleic acid binding"/>
    <property type="evidence" value="ECO:0007669"/>
    <property type="project" value="InterPro"/>
</dbReference>
<evidence type="ECO:0000256" key="6">
    <source>
        <dbReference type="ARBA" id="ARBA00022918"/>
    </source>
</evidence>
<evidence type="ECO:0000259" key="7">
    <source>
        <dbReference type="PROSITE" id="PS50879"/>
    </source>
</evidence>
<dbReference type="Gene3D" id="3.30.420.10">
    <property type="entry name" value="Ribonuclease H-like superfamily/Ribonuclease H"/>
    <property type="match status" value="1"/>
</dbReference>
<keyword evidence="1" id="KW-0808">Transferase</keyword>
<sequence>MVIQRAIKANPLKIKAILDMKAPTNINEVQRLTGRIVIREDEGKQIPIYYVSKVLNGEERRYTPIEIMVLALVVIARRLCLYFLSHPIRIKMNLPFKQTLGKPNTSGRLVKWAVELSEYDIPYLPQTTIKAQALADFASEMAGISLQDTSDTEKWLLHVDGSSIAQGSGGGAVITFPQGKDLEFTVKFGFKASNNEVEYEGLVIGMRMVHEAGATHLITYSDSHW</sequence>
<evidence type="ECO:0000256" key="2">
    <source>
        <dbReference type="ARBA" id="ARBA00022695"/>
    </source>
</evidence>
<protein>
    <recommendedName>
        <fullName evidence="7">RNase H type-1 domain-containing protein</fullName>
    </recommendedName>
</protein>
<evidence type="ECO:0000256" key="4">
    <source>
        <dbReference type="ARBA" id="ARBA00022759"/>
    </source>
</evidence>
<dbReference type="PANTHER" id="PTHR48475">
    <property type="entry name" value="RIBONUCLEASE H"/>
    <property type="match status" value="1"/>
</dbReference>
<evidence type="ECO:0000256" key="3">
    <source>
        <dbReference type="ARBA" id="ARBA00022722"/>
    </source>
</evidence>
<organism evidence="8">
    <name type="scientific">Sesamum radiatum</name>
    <name type="common">Black benniseed</name>
    <dbReference type="NCBI Taxonomy" id="300843"/>
    <lineage>
        <taxon>Eukaryota</taxon>
        <taxon>Viridiplantae</taxon>
        <taxon>Streptophyta</taxon>
        <taxon>Embryophyta</taxon>
        <taxon>Tracheophyta</taxon>
        <taxon>Spermatophyta</taxon>
        <taxon>Magnoliopsida</taxon>
        <taxon>eudicotyledons</taxon>
        <taxon>Gunneridae</taxon>
        <taxon>Pentapetalae</taxon>
        <taxon>asterids</taxon>
        <taxon>lamiids</taxon>
        <taxon>Lamiales</taxon>
        <taxon>Pedaliaceae</taxon>
        <taxon>Sesamum</taxon>
    </lineage>
</organism>
<name>A0AAW2JH17_SESRA</name>
<evidence type="ECO:0000256" key="1">
    <source>
        <dbReference type="ARBA" id="ARBA00022679"/>
    </source>
</evidence>